<dbReference type="Proteomes" id="UP000095149">
    <property type="component" value="Unassembled WGS sequence"/>
</dbReference>
<dbReference type="AlphaFoldDB" id="A0A1E3JTK0"/>
<proteinExistence type="predicted"/>
<dbReference type="EMBL" id="MEKH01000009">
    <property type="protein sequence ID" value="ODO03262.1"/>
    <property type="molecule type" value="Genomic_DNA"/>
</dbReference>
<name>A0A1E3JTK0_9TREE</name>
<evidence type="ECO:0000313" key="3">
    <source>
        <dbReference type="Proteomes" id="UP000095149"/>
    </source>
</evidence>
<comment type="caution">
    <text evidence="2">The sequence shown here is derived from an EMBL/GenBank/DDBJ whole genome shotgun (WGS) entry which is preliminary data.</text>
</comment>
<accession>A0A1E3JTK0</accession>
<protein>
    <submittedName>
        <fullName evidence="2">Uncharacterized protein</fullName>
    </submittedName>
</protein>
<gene>
    <name evidence="2" type="ORF">I350_06110</name>
</gene>
<sequence>MPSTDLVQPSTAPAAPRPTSTKDRLIHSFIMSHLQYLCRQGLLPQDTLKTLSAYPLESVPIVRQRLYSSLTVSGNPTLDVVLPSRRNTHMFSVQPPLSPDYPDFLPASIVHQWLWETKTVTITSVAGARRLARASDAVHGAYSTSNAVRPNPSSTPSQMPRAREILQQSQTRLTATLHADLVTFQRDVFLPYRNPPNSVIVKLEETAGGDKYGFLRVLLVLWLRRELSELPGG</sequence>
<reference evidence="2 3" key="1">
    <citation type="submission" date="2016-06" db="EMBL/GenBank/DDBJ databases">
        <title>Evolution of pathogenesis and genome organization in the Tremellales.</title>
        <authorList>
            <person name="Cuomo C."/>
            <person name="Litvintseva A."/>
            <person name="Heitman J."/>
            <person name="Chen Y."/>
            <person name="Sun S."/>
            <person name="Springer D."/>
            <person name="Dromer F."/>
            <person name="Young S."/>
            <person name="Zeng Q."/>
            <person name="Chapman S."/>
            <person name="Gujja S."/>
            <person name="Saif S."/>
            <person name="Birren B."/>
        </authorList>
    </citation>
    <scope>NUCLEOTIDE SEQUENCE [LARGE SCALE GENOMIC DNA]</scope>
    <source>
        <strain evidence="2 3">CBS 6273</strain>
    </source>
</reference>
<evidence type="ECO:0000256" key="1">
    <source>
        <dbReference type="SAM" id="MobiDB-lite"/>
    </source>
</evidence>
<organism evidence="2 3">
    <name type="scientific">Cryptococcus amylolentus CBS 6273</name>
    <dbReference type="NCBI Taxonomy" id="1296118"/>
    <lineage>
        <taxon>Eukaryota</taxon>
        <taxon>Fungi</taxon>
        <taxon>Dikarya</taxon>
        <taxon>Basidiomycota</taxon>
        <taxon>Agaricomycotina</taxon>
        <taxon>Tremellomycetes</taxon>
        <taxon>Tremellales</taxon>
        <taxon>Cryptococcaceae</taxon>
        <taxon>Cryptococcus</taxon>
    </lineage>
</organism>
<evidence type="ECO:0000313" key="2">
    <source>
        <dbReference type="EMBL" id="ODO03262.1"/>
    </source>
</evidence>
<feature type="compositionally biased region" description="Low complexity" evidence="1">
    <location>
        <begin position="9"/>
        <end position="19"/>
    </location>
</feature>
<feature type="region of interest" description="Disordered" evidence="1">
    <location>
        <begin position="1"/>
        <end position="20"/>
    </location>
</feature>